<reference evidence="2 3" key="1">
    <citation type="journal article" date="2020" name="ISME J.">
        <title>Comparative genomics reveals insights into cyanobacterial evolution and habitat adaptation.</title>
        <authorList>
            <person name="Chen M.Y."/>
            <person name="Teng W.K."/>
            <person name="Zhao L."/>
            <person name="Hu C.X."/>
            <person name="Zhou Y.K."/>
            <person name="Han B.P."/>
            <person name="Song L.R."/>
            <person name="Shu W.S."/>
        </authorList>
    </citation>
    <scope>NUCLEOTIDE SEQUENCE [LARGE SCALE GENOMIC DNA]</scope>
    <source>
        <strain evidence="2 3">FACHB-248</strain>
    </source>
</reference>
<name>A0ABR8GXE3_9CYAN</name>
<dbReference type="InterPro" id="IPR051083">
    <property type="entry name" value="GrpII_Intron_Splice-Mob/Def"/>
</dbReference>
<feature type="domain" description="Reverse transcriptase" evidence="1">
    <location>
        <begin position="96"/>
        <end position="348"/>
    </location>
</feature>
<dbReference type="Pfam" id="PF13655">
    <property type="entry name" value="RVT_N"/>
    <property type="match status" value="1"/>
</dbReference>
<evidence type="ECO:0000313" key="3">
    <source>
        <dbReference type="Proteomes" id="UP000660380"/>
    </source>
</evidence>
<dbReference type="Gene3D" id="1.10.30.50">
    <property type="match status" value="1"/>
</dbReference>
<dbReference type="CDD" id="cd00085">
    <property type="entry name" value="HNHc"/>
    <property type="match status" value="1"/>
</dbReference>
<dbReference type="InterPro" id="IPR000477">
    <property type="entry name" value="RT_dom"/>
</dbReference>
<keyword evidence="2" id="KW-0808">Transferase</keyword>
<organism evidence="2 3">
    <name type="scientific">Scytonema hofmannii FACHB-248</name>
    <dbReference type="NCBI Taxonomy" id="1842502"/>
    <lineage>
        <taxon>Bacteria</taxon>
        <taxon>Bacillati</taxon>
        <taxon>Cyanobacteriota</taxon>
        <taxon>Cyanophyceae</taxon>
        <taxon>Nostocales</taxon>
        <taxon>Scytonemataceae</taxon>
        <taxon>Scytonema</taxon>
    </lineage>
</organism>
<dbReference type="EC" id="2.7.7.49" evidence="2"/>
<dbReference type="InterPro" id="IPR030931">
    <property type="entry name" value="Group_II_RT_mat"/>
</dbReference>
<protein>
    <submittedName>
        <fullName evidence="2">Group II intron reverse transcriptase/maturase</fullName>
        <ecNumber evidence="2">2.7.7.49</ecNumber>
    </submittedName>
</protein>
<dbReference type="CDD" id="cd01651">
    <property type="entry name" value="RT_G2_intron"/>
    <property type="match status" value="1"/>
</dbReference>
<sequence length="600" mass="69491">MVWIDDIPYPQEEETSLTWRETSWRELERRVFKLQKRIYKASHRGDVKAVRKLQKTLTTSWSAKCLAVRRVTQDNQGKKTAGIDGVKSLTPQQRLELVKNLKFGTKAKSTRRVWIPKPGKEEKRPLGIPTMYDRALQALVKLALEPEWEARFESNSYGFRPGRNAQDAIKAIWDALRYKSKYVLDADIAKCFDQINHEKLLEKVQTFPKFRRQLKAWLKSGVIDCGQYVDTSEGTPQGGVISPLLANIALHGLENHLMDYIRKVPLKYPSGKPMAARDKIRSLSVIRYADDFVIIHEDLAIVQRCKEITSNWLSTIGLELKPSKTRIAHTLNQNGNEHPGFNFLGFNIRQHPIGKKHAWKNTQGKRIGHCTIITPSKESVKRHYRDIAEVIEKGKAWSQDKLIWKLNPKIRGWANYFSTVNSNKTYSTLDHLVWCKLRAWAKHRHPNKPTKYWVKKYWQTVGNNHWCFSTPRTRENPVMLIRHDSISCGTDKYIKIKGDKSPFDGDTIYWSQRLSSHPELSGITIKLLKLQSGKCPWCGDYFKHGDKWELDHISARSLGGKNTLSNLQLLHKHCHVEKTIKDRSQISSYKPSKDKRTRSK</sequence>
<dbReference type="Proteomes" id="UP000660380">
    <property type="component" value="Unassembled WGS sequence"/>
</dbReference>
<dbReference type="SMART" id="SM00507">
    <property type="entry name" value="HNHc"/>
    <property type="match status" value="1"/>
</dbReference>
<dbReference type="Pfam" id="PF08388">
    <property type="entry name" value="GIIM"/>
    <property type="match status" value="1"/>
</dbReference>
<accession>A0ABR8GXE3</accession>
<dbReference type="PANTHER" id="PTHR34047">
    <property type="entry name" value="NUCLEAR INTRON MATURASE 1, MITOCHONDRIAL-RELATED"/>
    <property type="match status" value="1"/>
</dbReference>
<dbReference type="NCBIfam" id="TIGR04416">
    <property type="entry name" value="group_II_RT_mat"/>
    <property type="match status" value="1"/>
</dbReference>
<evidence type="ECO:0000313" key="2">
    <source>
        <dbReference type="EMBL" id="MBD2607780.1"/>
    </source>
</evidence>
<keyword evidence="3" id="KW-1185">Reference proteome</keyword>
<keyword evidence="2" id="KW-0695">RNA-directed DNA polymerase</keyword>
<dbReference type="PROSITE" id="PS50878">
    <property type="entry name" value="RT_POL"/>
    <property type="match status" value="1"/>
</dbReference>
<dbReference type="InterPro" id="IPR013597">
    <property type="entry name" value="Mat_intron_G2"/>
</dbReference>
<dbReference type="InterPro" id="IPR043502">
    <property type="entry name" value="DNA/RNA_pol_sf"/>
</dbReference>
<dbReference type="Pfam" id="PF01844">
    <property type="entry name" value="HNH"/>
    <property type="match status" value="1"/>
</dbReference>
<dbReference type="Pfam" id="PF00078">
    <property type="entry name" value="RVT_1"/>
    <property type="match status" value="1"/>
</dbReference>
<dbReference type="InterPro" id="IPR003615">
    <property type="entry name" value="HNH_nuc"/>
</dbReference>
<comment type="caution">
    <text evidence="2">The sequence shown here is derived from an EMBL/GenBank/DDBJ whole genome shotgun (WGS) entry which is preliminary data.</text>
</comment>
<dbReference type="EMBL" id="JACJTA010000072">
    <property type="protein sequence ID" value="MBD2607780.1"/>
    <property type="molecule type" value="Genomic_DNA"/>
</dbReference>
<dbReference type="InterPro" id="IPR002711">
    <property type="entry name" value="HNH"/>
</dbReference>
<proteinExistence type="predicted"/>
<keyword evidence="2" id="KW-0548">Nucleotidyltransferase</keyword>
<gene>
    <name evidence="2" type="primary">ltrA</name>
    <name evidence="2" type="ORF">H6G81_25430</name>
</gene>
<dbReference type="PANTHER" id="PTHR34047:SF10">
    <property type="entry name" value="GROUP II INTRON-ASSOCIATED OPEN READING FRAME"/>
    <property type="match status" value="1"/>
</dbReference>
<dbReference type="GO" id="GO:0003964">
    <property type="term" value="F:RNA-directed DNA polymerase activity"/>
    <property type="evidence" value="ECO:0007669"/>
    <property type="project" value="UniProtKB-KW"/>
</dbReference>
<evidence type="ECO:0000259" key="1">
    <source>
        <dbReference type="PROSITE" id="PS50878"/>
    </source>
</evidence>
<dbReference type="SUPFAM" id="SSF56672">
    <property type="entry name" value="DNA/RNA polymerases"/>
    <property type="match status" value="1"/>
</dbReference>
<dbReference type="InterPro" id="IPR025960">
    <property type="entry name" value="RVT_N"/>
</dbReference>